<evidence type="ECO:0000256" key="4">
    <source>
        <dbReference type="PROSITE-ProRule" id="PRU10007"/>
    </source>
</evidence>
<dbReference type="Pfam" id="PF00171">
    <property type="entry name" value="Aldedh"/>
    <property type="match status" value="1"/>
</dbReference>
<comment type="caution">
    <text evidence="7">The sequence shown here is derived from an EMBL/GenBank/DDBJ whole genome shotgun (WGS) entry which is preliminary data.</text>
</comment>
<dbReference type="InterPro" id="IPR000504">
    <property type="entry name" value="RRM_dom"/>
</dbReference>
<evidence type="ECO:0000256" key="1">
    <source>
        <dbReference type="ARBA" id="ARBA00009986"/>
    </source>
</evidence>
<dbReference type="SUPFAM" id="SSF54928">
    <property type="entry name" value="RNA-binding domain, RBD"/>
    <property type="match status" value="2"/>
</dbReference>
<dbReference type="PROSITE" id="PS00687">
    <property type="entry name" value="ALDEHYDE_DEHYDR_GLU"/>
    <property type="match status" value="1"/>
</dbReference>
<gene>
    <name evidence="7" type="primary">ALD5</name>
    <name evidence="7" type="ORF">HK099_000023</name>
</gene>
<organism evidence="7 8">
    <name type="scientific">Clydaea vesicula</name>
    <dbReference type="NCBI Taxonomy" id="447962"/>
    <lineage>
        <taxon>Eukaryota</taxon>
        <taxon>Fungi</taxon>
        <taxon>Fungi incertae sedis</taxon>
        <taxon>Chytridiomycota</taxon>
        <taxon>Chytridiomycota incertae sedis</taxon>
        <taxon>Chytridiomycetes</taxon>
        <taxon>Lobulomycetales</taxon>
        <taxon>Lobulomycetaceae</taxon>
        <taxon>Clydaea</taxon>
    </lineage>
</organism>
<dbReference type="InterPro" id="IPR015590">
    <property type="entry name" value="Aldehyde_DH_dom"/>
</dbReference>
<feature type="active site" evidence="4">
    <location>
        <position position="249"/>
    </location>
</feature>
<dbReference type="InterPro" id="IPR012677">
    <property type="entry name" value="Nucleotide-bd_a/b_plait_sf"/>
</dbReference>
<dbReference type="InterPro" id="IPR016160">
    <property type="entry name" value="Ald_DH_CS_CYS"/>
</dbReference>
<keyword evidence="2 5" id="KW-0560">Oxidoreductase</keyword>
<dbReference type="EMBL" id="JADGJW010000001">
    <property type="protein sequence ID" value="KAJ3228468.1"/>
    <property type="molecule type" value="Genomic_DNA"/>
</dbReference>
<dbReference type="Gene3D" id="3.40.309.10">
    <property type="entry name" value="Aldehyde Dehydrogenase, Chain A, domain 2"/>
    <property type="match status" value="1"/>
</dbReference>
<dbReference type="InterPro" id="IPR016163">
    <property type="entry name" value="Ald_DH_C"/>
</dbReference>
<evidence type="ECO:0000256" key="5">
    <source>
        <dbReference type="RuleBase" id="RU003345"/>
    </source>
</evidence>
<dbReference type="PROSITE" id="PS00070">
    <property type="entry name" value="ALDEHYDE_DEHYDR_CYS"/>
    <property type="match status" value="1"/>
</dbReference>
<evidence type="ECO:0000256" key="2">
    <source>
        <dbReference type="ARBA" id="ARBA00023002"/>
    </source>
</evidence>
<feature type="domain" description="RRM" evidence="6">
    <location>
        <begin position="541"/>
        <end position="620"/>
    </location>
</feature>
<dbReference type="InterPro" id="IPR016161">
    <property type="entry name" value="Ald_DH/histidinol_DH"/>
</dbReference>
<dbReference type="GO" id="GO:0016620">
    <property type="term" value="F:oxidoreductase activity, acting on the aldehyde or oxo group of donors, NAD or NADP as acceptor"/>
    <property type="evidence" value="ECO:0007669"/>
    <property type="project" value="InterPro"/>
</dbReference>
<comment type="similarity">
    <text evidence="1 5">Belongs to the aldehyde dehydrogenase family.</text>
</comment>
<feature type="domain" description="RRM" evidence="6">
    <location>
        <begin position="437"/>
        <end position="513"/>
    </location>
</feature>
<accession>A0AAD5Y4B5</accession>
<dbReference type="InterPro" id="IPR016162">
    <property type="entry name" value="Ald_DH_N"/>
</dbReference>
<evidence type="ECO:0000256" key="3">
    <source>
        <dbReference type="PROSITE-ProRule" id="PRU00176"/>
    </source>
</evidence>
<reference evidence="7" key="1">
    <citation type="submission" date="2020-05" db="EMBL/GenBank/DDBJ databases">
        <title>Phylogenomic resolution of chytrid fungi.</title>
        <authorList>
            <person name="Stajich J.E."/>
            <person name="Amses K."/>
            <person name="Simmons R."/>
            <person name="Seto K."/>
            <person name="Myers J."/>
            <person name="Bonds A."/>
            <person name="Quandt C.A."/>
            <person name="Barry K."/>
            <person name="Liu P."/>
            <person name="Grigoriev I."/>
            <person name="Longcore J.E."/>
            <person name="James T.Y."/>
        </authorList>
    </citation>
    <scope>NUCLEOTIDE SEQUENCE</scope>
    <source>
        <strain evidence="7">JEL0476</strain>
    </source>
</reference>
<dbReference type="AlphaFoldDB" id="A0AAD5Y4B5"/>
<dbReference type="GO" id="GO:0003723">
    <property type="term" value="F:RNA binding"/>
    <property type="evidence" value="ECO:0007669"/>
    <property type="project" value="UniProtKB-UniRule"/>
</dbReference>
<sequence>MTVSSKTHVSFKQYGKEYKVPTGLFINNQFVPSLSGKKFETTNPCNGEKLVEVYEADKNDVNLAVEAAKNAFVKWKKVTSYERSRLLNKLADLVERDSLTIDIPAVIKCLRYYAGFADKVFGKVVDMQGDFLTYTKHEPIGVCGLIIPWNFPLLMLTWKLGPAIACGNVCVLKTSEKTPLSALKFAELIVEADFPAGVFNILSGFGPVAGEAISGHMDIRKVAFTGSAAVGRKIMTSAAASNLKKVSLELGGKSPNIVFKDANLDDAVAAASIGIFLNSGQCCCAGSRVFVQEEIYDEFCKKFAQHTKEKKTLGEIHDKKATNGPLIDEIQFQKVQQYLDIGKKEGATVLIGGSKSDLHNDGYFVQPTLFADVTDNMTIAKEEIFGPVACIFKFKTVEEVIERANNTNFGLAAAVHTRDINLAFTMANELQAGTVWTKIFVTNLSSKTEDIDLIRFFQGYGKVTDANVMMEDGKSKNCGFVHFETSYSVTKVLKDKHRLELDGKYIKVFLNNTEGYEEEDSVKKKRGRGDTENTRDKGFGRRCFIYGLNFKITDDELQEYFDREIGPVLNAKVVVDRSAEEKSKGFGFVTFKNQKDFEKACKIKMFYIKDHEITVSYANEPERSIYNHNQRYEDRGRFDERRSNFDRGGYLDGPHRKVFIKEKGGREGGYSYGDSDSGEKFYGGPRVSKGFGYITFRNIEDVERVLHRKFVLDGQEIGCRLPVECKSFYYYCEWEERRDRE</sequence>
<dbReference type="Gene3D" id="3.30.70.330">
    <property type="match status" value="2"/>
</dbReference>
<protein>
    <submittedName>
        <fullName evidence="7">Aldehyde dehydrogenase (NAD(P)(+)) ald5</fullName>
    </submittedName>
</protein>
<dbReference type="SMART" id="SM00360">
    <property type="entry name" value="RRM"/>
    <property type="match status" value="2"/>
</dbReference>
<dbReference type="Gene3D" id="3.40.605.10">
    <property type="entry name" value="Aldehyde Dehydrogenase, Chain A, domain 1"/>
    <property type="match status" value="2"/>
</dbReference>
<dbReference type="PROSITE" id="PS50102">
    <property type="entry name" value="RRM"/>
    <property type="match status" value="2"/>
</dbReference>
<dbReference type="FunFam" id="3.40.605.10:FF:000050">
    <property type="entry name" value="Aldehyde dehydrogenase, mitochondrial"/>
    <property type="match status" value="1"/>
</dbReference>
<dbReference type="InterPro" id="IPR029510">
    <property type="entry name" value="Ald_DH_CS_GLU"/>
</dbReference>
<dbReference type="FunFam" id="3.40.309.10:FF:000001">
    <property type="entry name" value="Mitochondrial aldehyde dehydrogenase 2"/>
    <property type="match status" value="1"/>
</dbReference>
<keyword evidence="3" id="KW-0694">RNA-binding</keyword>
<dbReference type="SUPFAM" id="SSF53720">
    <property type="entry name" value="ALDH-like"/>
    <property type="match status" value="1"/>
</dbReference>
<evidence type="ECO:0000259" key="6">
    <source>
        <dbReference type="PROSITE" id="PS50102"/>
    </source>
</evidence>
<evidence type="ECO:0000313" key="7">
    <source>
        <dbReference type="EMBL" id="KAJ3228468.1"/>
    </source>
</evidence>
<dbReference type="Pfam" id="PF00076">
    <property type="entry name" value="RRM_1"/>
    <property type="match status" value="2"/>
</dbReference>
<dbReference type="InterPro" id="IPR035979">
    <property type="entry name" value="RBD_domain_sf"/>
</dbReference>
<evidence type="ECO:0000313" key="8">
    <source>
        <dbReference type="Proteomes" id="UP001211065"/>
    </source>
</evidence>
<dbReference type="PANTHER" id="PTHR11699">
    <property type="entry name" value="ALDEHYDE DEHYDROGENASE-RELATED"/>
    <property type="match status" value="1"/>
</dbReference>
<dbReference type="Proteomes" id="UP001211065">
    <property type="component" value="Unassembled WGS sequence"/>
</dbReference>
<dbReference type="GO" id="GO:0019413">
    <property type="term" value="P:acetate biosynthetic process"/>
    <property type="evidence" value="ECO:0007669"/>
    <property type="project" value="UniProtKB-ARBA"/>
</dbReference>
<keyword evidence="8" id="KW-1185">Reference proteome</keyword>
<proteinExistence type="inferred from homology"/>
<dbReference type="CDD" id="cd00590">
    <property type="entry name" value="RRM_SF"/>
    <property type="match status" value="2"/>
</dbReference>
<name>A0AAD5Y4B5_9FUNG</name>